<sequence length="577" mass="66816">MSQLCVTPKCQRTSRADCDCCRQPLCLQHLNEHNAKLMLQLNPLTDDLNSLNVRLKAIDVFEITHKGRQQLEQWRKDCHEEIDRLFQTKCHELDRLIADRKAENEAEGLRIRSKIDQHISNEEVMQQNIDLLTLEIVQLKAATSQIEQTQIQIDVRPLIIDSDSIKIREVNEQEIDLKSISHTYKCLKSPIGTYIPLASNNDFLLIHEKPNLCLIDRESNIVRRTLCNSNMIMDMCWSSTLGQFIVIGKEHILFIDAKTMFLNRVNNSQNRSWCSCTCSRKSLFLSTNEKGSSIVEMTLLPSIDIVNEWKRPVTCAENEFINRIAFEDDALAMVVNDSGNLVRIELRSCKTLDRIWSLSLNIVRTQKMIFSCCSLRLSEWLVTDYENKRLLHITKDGKLKASVEYDEIPWCAEMFGSDILVILFSSFIDLFSYEQETNIMVRYSRTVENPAKSCKTRGAYLRVHFKNTRETANNLRRMTLRRATRYLKNVVNKKEIVPFKRYNGGVSRKAQAKVFKVSQGRWPKKSAEILLSLLKNAESNADVKGLDVDHLVIDHIQVNRAPKIRRRTYRAHGRINP</sequence>
<dbReference type="Proteomes" id="UP000663828">
    <property type="component" value="Unassembled WGS sequence"/>
</dbReference>
<comment type="caution">
    <text evidence="7">The sequence shown here is derived from an EMBL/GenBank/DDBJ whole genome shotgun (WGS) entry which is preliminary data.</text>
</comment>
<reference evidence="7" key="1">
    <citation type="submission" date="2021-02" db="EMBL/GenBank/DDBJ databases">
        <authorList>
            <person name="Nowell W R."/>
        </authorList>
    </citation>
    <scope>NUCLEOTIDE SEQUENCE</scope>
</reference>
<dbReference type="SUPFAM" id="SSF50978">
    <property type="entry name" value="WD40 repeat-like"/>
    <property type="match status" value="1"/>
</dbReference>
<evidence type="ECO:0000313" key="7">
    <source>
        <dbReference type="EMBL" id="CAF1643613.1"/>
    </source>
</evidence>
<accession>A0A816E6J1</accession>
<dbReference type="GO" id="GO:0003735">
    <property type="term" value="F:structural constituent of ribosome"/>
    <property type="evidence" value="ECO:0007669"/>
    <property type="project" value="InterPro"/>
</dbReference>
<dbReference type="InterPro" id="IPR005721">
    <property type="entry name" value="Ribosomal_uL22_euk/arc"/>
</dbReference>
<keyword evidence="3 6" id="KW-0687">Ribonucleoprotein</keyword>
<feature type="non-terminal residue" evidence="7">
    <location>
        <position position="1"/>
    </location>
</feature>
<dbReference type="CDD" id="cd00336">
    <property type="entry name" value="Ribosomal_L22"/>
    <property type="match status" value="1"/>
</dbReference>
<evidence type="ECO:0000256" key="6">
    <source>
        <dbReference type="RuleBase" id="RU004005"/>
    </source>
</evidence>
<evidence type="ECO:0000256" key="2">
    <source>
        <dbReference type="ARBA" id="ARBA00022980"/>
    </source>
</evidence>
<evidence type="ECO:0000256" key="3">
    <source>
        <dbReference type="ARBA" id="ARBA00023274"/>
    </source>
</evidence>
<evidence type="ECO:0000256" key="4">
    <source>
        <dbReference type="ARBA" id="ARBA00035207"/>
    </source>
</evidence>
<dbReference type="InterPro" id="IPR036322">
    <property type="entry name" value="WD40_repeat_dom_sf"/>
</dbReference>
<dbReference type="Gene3D" id="3.90.470.10">
    <property type="entry name" value="Ribosomal protein L22/L17"/>
    <property type="match status" value="1"/>
</dbReference>
<protein>
    <recommendedName>
        <fullName evidence="4">Large ribosomal subunit protein uL22</fullName>
    </recommendedName>
    <alternativeName>
        <fullName evidence="5">60S ribosomal protein L17</fullName>
    </alternativeName>
</protein>
<dbReference type="PANTHER" id="PTHR11593:SF10">
    <property type="entry name" value="60S RIBOSOMAL PROTEIN L17"/>
    <property type="match status" value="1"/>
</dbReference>
<proteinExistence type="inferred from homology"/>
<dbReference type="GO" id="GO:0022625">
    <property type="term" value="C:cytosolic large ribosomal subunit"/>
    <property type="evidence" value="ECO:0007669"/>
    <property type="project" value="TreeGrafter"/>
</dbReference>
<evidence type="ECO:0000256" key="1">
    <source>
        <dbReference type="ARBA" id="ARBA00009451"/>
    </source>
</evidence>
<organism evidence="7 8">
    <name type="scientific">Adineta ricciae</name>
    <name type="common">Rotifer</name>
    <dbReference type="NCBI Taxonomy" id="249248"/>
    <lineage>
        <taxon>Eukaryota</taxon>
        <taxon>Metazoa</taxon>
        <taxon>Spiralia</taxon>
        <taxon>Gnathifera</taxon>
        <taxon>Rotifera</taxon>
        <taxon>Eurotatoria</taxon>
        <taxon>Bdelloidea</taxon>
        <taxon>Adinetida</taxon>
        <taxon>Adinetidae</taxon>
        <taxon>Adineta</taxon>
    </lineage>
</organism>
<comment type="similarity">
    <text evidence="1 6">Belongs to the universal ribosomal protein uL22 family.</text>
</comment>
<evidence type="ECO:0000313" key="8">
    <source>
        <dbReference type="Proteomes" id="UP000663828"/>
    </source>
</evidence>
<dbReference type="Pfam" id="PF00237">
    <property type="entry name" value="Ribosomal_L22"/>
    <property type="match status" value="1"/>
</dbReference>
<keyword evidence="2 6" id="KW-0689">Ribosomal protein</keyword>
<keyword evidence="8" id="KW-1185">Reference proteome</keyword>
<dbReference type="PANTHER" id="PTHR11593">
    <property type="entry name" value="60S RIBOSOMAL PROTEIN L17"/>
    <property type="match status" value="1"/>
</dbReference>
<gene>
    <name evidence="7" type="ORF">XAT740_LOCUS53745</name>
</gene>
<dbReference type="GO" id="GO:0002181">
    <property type="term" value="P:cytoplasmic translation"/>
    <property type="evidence" value="ECO:0007669"/>
    <property type="project" value="TreeGrafter"/>
</dbReference>
<dbReference type="InterPro" id="IPR036394">
    <property type="entry name" value="Ribosomal_uL22_sf"/>
</dbReference>
<name>A0A816E6J1_ADIRI</name>
<dbReference type="NCBIfam" id="TIGR01038">
    <property type="entry name" value="uL22_arch_euk"/>
    <property type="match status" value="1"/>
</dbReference>
<evidence type="ECO:0000256" key="5">
    <source>
        <dbReference type="ARBA" id="ARBA00035325"/>
    </source>
</evidence>
<dbReference type="AlphaFoldDB" id="A0A816E6J1"/>
<dbReference type="InterPro" id="IPR001063">
    <property type="entry name" value="Ribosomal_uL22"/>
</dbReference>
<dbReference type="EMBL" id="CAJNOR010009337">
    <property type="protein sequence ID" value="CAF1643613.1"/>
    <property type="molecule type" value="Genomic_DNA"/>
</dbReference>
<dbReference type="SUPFAM" id="SSF54843">
    <property type="entry name" value="Ribosomal protein L22"/>
    <property type="match status" value="1"/>
</dbReference>